<proteinExistence type="predicted"/>
<keyword evidence="3" id="KW-1185">Reference proteome</keyword>
<organism evidence="2 3">
    <name type="scientific">Paramuricea clavata</name>
    <name type="common">Red gorgonian</name>
    <name type="synonym">Violescent sea-whip</name>
    <dbReference type="NCBI Taxonomy" id="317549"/>
    <lineage>
        <taxon>Eukaryota</taxon>
        <taxon>Metazoa</taxon>
        <taxon>Cnidaria</taxon>
        <taxon>Anthozoa</taxon>
        <taxon>Octocorallia</taxon>
        <taxon>Malacalcyonacea</taxon>
        <taxon>Plexauridae</taxon>
        <taxon>Paramuricea</taxon>
    </lineage>
</organism>
<dbReference type="AlphaFoldDB" id="A0A6S7GM97"/>
<name>A0A6S7GM97_PARCT</name>
<comment type="caution">
    <text evidence="2">The sequence shown here is derived from an EMBL/GenBank/DDBJ whole genome shotgun (WGS) entry which is preliminary data.</text>
</comment>
<evidence type="ECO:0000256" key="1">
    <source>
        <dbReference type="SAM" id="MobiDB-lite"/>
    </source>
</evidence>
<dbReference type="OrthoDB" id="5989961at2759"/>
<feature type="compositionally biased region" description="Basic residues" evidence="1">
    <location>
        <begin position="102"/>
        <end position="116"/>
    </location>
</feature>
<dbReference type="EMBL" id="CACRXK020001754">
    <property type="protein sequence ID" value="CAB3990919.1"/>
    <property type="molecule type" value="Genomic_DNA"/>
</dbReference>
<protein>
    <submittedName>
        <fullName evidence="2">Uncharacterized protein</fullName>
    </submittedName>
</protein>
<sequence>NAIDHLKNRKMTSYYINTPEKQNAMKRHVMGTSSMVMYSYWPQLNAKGKAKKAEIPDKELWKKYNIRVLSYTDNFKTAQKRLKKAEETSNVDSESDSDGCERRKRSKPNTPRKRSRPGSYHYAELSECYDDTTSKQHQKVVNSVLRINKTFVLTTLIWTFARDLSFLHFSPDFVNRKPSLFIQDRESHKD</sequence>
<reference evidence="2" key="1">
    <citation type="submission" date="2020-04" db="EMBL/GenBank/DDBJ databases">
        <authorList>
            <person name="Alioto T."/>
            <person name="Alioto T."/>
            <person name="Gomez Garrido J."/>
        </authorList>
    </citation>
    <scope>NUCLEOTIDE SEQUENCE</scope>
    <source>
        <strain evidence="2">A484AB</strain>
    </source>
</reference>
<evidence type="ECO:0000313" key="3">
    <source>
        <dbReference type="Proteomes" id="UP001152795"/>
    </source>
</evidence>
<evidence type="ECO:0000313" key="2">
    <source>
        <dbReference type="EMBL" id="CAB3990919.1"/>
    </source>
</evidence>
<dbReference type="Proteomes" id="UP001152795">
    <property type="component" value="Unassembled WGS sequence"/>
</dbReference>
<feature type="non-terminal residue" evidence="2">
    <location>
        <position position="1"/>
    </location>
</feature>
<gene>
    <name evidence="2" type="ORF">PACLA_8A031619</name>
</gene>
<accession>A0A6S7GM97</accession>
<feature type="region of interest" description="Disordered" evidence="1">
    <location>
        <begin position="82"/>
        <end position="119"/>
    </location>
</feature>